<feature type="domain" description="ABC3 transporter permease C-terminal" evidence="7">
    <location>
        <begin position="538"/>
        <end position="652"/>
    </location>
</feature>
<feature type="transmembrane region" description="Helical" evidence="6">
    <location>
        <begin position="200"/>
        <end position="217"/>
    </location>
</feature>
<dbReference type="PANTHER" id="PTHR46795:SF3">
    <property type="entry name" value="ABC TRANSPORTER PERMEASE"/>
    <property type="match status" value="1"/>
</dbReference>
<evidence type="ECO:0000256" key="4">
    <source>
        <dbReference type="ARBA" id="ARBA00022989"/>
    </source>
</evidence>
<evidence type="ECO:0000256" key="3">
    <source>
        <dbReference type="ARBA" id="ARBA00022692"/>
    </source>
</evidence>
<feature type="transmembrane region" description="Helical" evidence="6">
    <location>
        <begin position="285"/>
        <end position="311"/>
    </location>
</feature>
<dbReference type="InterPro" id="IPR052536">
    <property type="entry name" value="ABC-4_Integral_Memb_Prot"/>
</dbReference>
<sequence length="655" mass="74680">MKLLDLSWRNVRRNFRIYSIYLISMIIGVVIQFTFSSLIFNEDILAVLENEENFQLGLITAAIVVFLFIIFFILYANSFFMNQRKKEFGMYLLYGMSERQIALMVFIETVILSSISLFIGILTGGLLSKFSGMLLMNLMQYDEVISFTFPLEAIGSTIALFIILIGIISIQSYFRVRRMQLVELFHSGANLEKLQPASKLLSLLSVLLLGMAFFLISRGDTSTIWENHLLASIVALIIGLIGGTYLFFRQFSGWLLETISRNRRYNEGNRVLWVSSLRFSVRGNALNLTSISLFSAAIIILVGFVAINYAVQIDGSTKNYPNDIAFESQDEQTQQQIETLIHESDHPMITHETIEGVLTNPVTSRDVAFDQAEFFTEDIVLFSEIQFNDMVALRNDNQEVELHGQEAVVLSTIDTPKQFTKENQTEFTVTTEEESTFHLTERKDYALLGPSSNVNSADGFLNLAIFIISDEAYETMQNGQEVQSYELYQIEDARHAAALSEEIQAIVSQSPEAYYSAFVDNYAIQVESSALLLFTAAFLAVIAVFALGSIIYFKQLREATDEQKQYAILRKIGVSNHEIKRVIRKKLLFVFLPPLILGVLHSLFIMNYSILEEVRDFPQLTTIMWAILIIYFIIYCLFYVSSTSLYYKIVNQQNR</sequence>
<keyword evidence="6" id="KW-0813">Transport</keyword>
<comment type="subcellular location">
    <subcellularLocation>
        <location evidence="1 6">Cell membrane</location>
        <topology evidence="1 6">Multi-pass membrane protein</topology>
    </subcellularLocation>
</comment>
<evidence type="ECO:0000256" key="5">
    <source>
        <dbReference type="ARBA" id="ARBA00023136"/>
    </source>
</evidence>
<feature type="transmembrane region" description="Helical" evidence="6">
    <location>
        <begin position="531"/>
        <end position="553"/>
    </location>
</feature>
<keyword evidence="4 6" id="KW-1133">Transmembrane helix</keyword>
<evidence type="ECO:0000313" key="8">
    <source>
        <dbReference type="EMBL" id="UUI03440.1"/>
    </source>
</evidence>
<dbReference type="Pfam" id="PF02687">
    <property type="entry name" value="FtsX"/>
    <property type="match status" value="2"/>
</dbReference>
<reference evidence="8" key="1">
    <citation type="submission" date="2022-07" db="EMBL/GenBank/DDBJ databases">
        <title>FELIX.</title>
        <authorList>
            <person name="Wan K.H."/>
            <person name="Park S."/>
            <person name="Lawrence Q."/>
            <person name="Eichenberger J.P."/>
            <person name="Booth B.W."/>
            <person name="Piaggio A.J."/>
            <person name="Chandler J.C."/>
            <person name="Franklin A.B."/>
            <person name="Celniker S.E."/>
        </authorList>
    </citation>
    <scope>NUCLEOTIDE SEQUENCE</scope>
    <source>
        <strain evidence="8">QA-1986 374</strain>
    </source>
</reference>
<protein>
    <submittedName>
        <fullName evidence="8">ABC transporter permease</fullName>
    </submittedName>
</protein>
<evidence type="ECO:0000313" key="9">
    <source>
        <dbReference type="Proteomes" id="UP001059773"/>
    </source>
</evidence>
<proteinExistence type="inferred from homology"/>
<dbReference type="Proteomes" id="UP001059773">
    <property type="component" value="Chromosome"/>
</dbReference>
<comment type="similarity">
    <text evidence="6">Belongs to the ABC-4 integral membrane protein family.</text>
</comment>
<accession>A0ABY5JSX7</accession>
<feature type="transmembrane region" description="Helical" evidence="6">
    <location>
        <begin position="623"/>
        <end position="647"/>
    </location>
</feature>
<keyword evidence="5 6" id="KW-0472">Membrane</keyword>
<feature type="transmembrane region" description="Helical" evidence="6">
    <location>
        <begin position="147"/>
        <end position="170"/>
    </location>
</feature>
<keyword evidence="3 6" id="KW-0812">Transmembrane</keyword>
<organism evidence="8 9">
    <name type="scientific">Oceanobacillus jeddahense</name>
    <dbReference type="NCBI Taxonomy" id="1462527"/>
    <lineage>
        <taxon>Bacteria</taxon>
        <taxon>Bacillati</taxon>
        <taxon>Bacillota</taxon>
        <taxon>Bacilli</taxon>
        <taxon>Bacillales</taxon>
        <taxon>Bacillaceae</taxon>
        <taxon>Oceanobacillus</taxon>
    </lineage>
</organism>
<feature type="transmembrane region" description="Helical" evidence="6">
    <location>
        <begin position="101"/>
        <end position="127"/>
    </location>
</feature>
<feature type="transmembrane region" description="Helical" evidence="6">
    <location>
        <begin position="587"/>
        <end position="611"/>
    </location>
</feature>
<dbReference type="PANTHER" id="PTHR46795">
    <property type="entry name" value="ABC TRANSPORTER PERMEASE-RELATED-RELATED"/>
    <property type="match status" value="1"/>
</dbReference>
<evidence type="ECO:0000256" key="6">
    <source>
        <dbReference type="PIRNR" id="PIRNR018968"/>
    </source>
</evidence>
<keyword evidence="2 6" id="KW-1003">Cell membrane</keyword>
<evidence type="ECO:0000256" key="1">
    <source>
        <dbReference type="ARBA" id="ARBA00004651"/>
    </source>
</evidence>
<name>A0ABY5JSX7_9BACI</name>
<dbReference type="RefSeq" id="WP_256708512.1">
    <property type="nucleotide sequence ID" value="NZ_CP101914.1"/>
</dbReference>
<gene>
    <name evidence="8" type="ORF">NP439_01665</name>
</gene>
<evidence type="ECO:0000256" key="2">
    <source>
        <dbReference type="ARBA" id="ARBA00022475"/>
    </source>
</evidence>
<dbReference type="PIRSF" id="PIRSF018968">
    <property type="entry name" value="ABC_permease_BceB"/>
    <property type="match status" value="1"/>
</dbReference>
<evidence type="ECO:0000259" key="7">
    <source>
        <dbReference type="Pfam" id="PF02687"/>
    </source>
</evidence>
<feature type="transmembrane region" description="Helical" evidence="6">
    <location>
        <begin position="20"/>
        <end position="39"/>
    </location>
</feature>
<keyword evidence="9" id="KW-1185">Reference proteome</keyword>
<feature type="transmembrane region" description="Helical" evidence="6">
    <location>
        <begin position="59"/>
        <end position="80"/>
    </location>
</feature>
<dbReference type="EMBL" id="CP101914">
    <property type="protein sequence ID" value="UUI03440.1"/>
    <property type="molecule type" value="Genomic_DNA"/>
</dbReference>
<feature type="domain" description="ABC3 transporter permease C-terminal" evidence="7">
    <location>
        <begin position="60"/>
        <end position="180"/>
    </location>
</feature>
<dbReference type="InterPro" id="IPR003838">
    <property type="entry name" value="ABC3_permease_C"/>
</dbReference>
<dbReference type="InterPro" id="IPR027022">
    <property type="entry name" value="ABC_permease_BceB-typ"/>
</dbReference>
<feature type="transmembrane region" description="Helical" evidence="6">
    <location>
        <begin position="229"/>
        <end position="248"/>
    </location>
</feature>